<feature type="chain" id="PRO_5004590252" evidence="2">
    <location>
        <begin position="30"/>
        <end position="368"/>
    </location>
</feature>
<dbReference type="EnsemblMetazoa" id="SMAR009541-RA">
    <property type="protein sequence ID" value="SMAR009541-PA"/>
    <property type="gene ID" value="SMAR009541"/>
</dbReference>
<keyword evidence="2" id="KW-0732">Signal</keyword>
<feature type="signal peptide" evidence="2">
    <location>
        <begin position="1"/>
        <end position="29"/>
    </location>
</feature>
<dbReference type="Proteomes" id="UP000014500">
    <property type="component" value="Unassembled WGS sequence"/>
</dbReference>
<feature type="transmembrane region" description="Helical" evidence="1">
    <location>
        <begin position="337"/>
        <end position="359"/>
    </location>
</feature>
<evidence type="ECO:0000313" key="4">
    <source>
        <dbReference type="Proteomes" id="UP000014500"/>
    </source>
</evidence>
<keyword evidence="1" id="KW-1133">Transmembrane helix</keyword>
<reference evidence="3" key="2">
    <citation type="submission" date="2015-02" db="UniProtKB">
        <authorList>
            <consortium name="EnsemblMetazoa"/>
        </authorList>
    </citation>
    <scope>IDENTIFICATION</scope>
</reference>
<sequence length="368" mass="41401">MNSCREKSLKMIIFVLAIILTFDSTFVSCKNDVVDWDECTEILVELKKCSSKLHLPSCNSSNHKSELLLCAQNVTKDKYLCEDPIGLRIIKHYVNMYQHSDKILCQNDLHNKFRQNKQCSTVAKIVVTKIARFTPGSLSEKGCRVGKVAMYIHALSAIKPDCYELLKAYIDALYVKTSCAHVKVVTPTIDEFKDLRIIISHLITCWIVHSELPTCKDGDNKRIKCLEAVNISGVHNALVPLAHNFIEVSRETDKVICSSEKLTQEFNAKTDCWSYVKTVGLLILGQANGLLTADGCRAIQYRENITMAKFDQHCAKLLLDYRQSMDKILPCITAPSVSFAISLQTSGITFVTAVSVMILHAKSYFIFM</sequence>
<reference evidence="4" key="1">
    <citation type="submission" date="2011-05" db="EMBL/GenBank/DDBJ databases">
        <authorList>
            <person name="Richards S.R."/>
            <person name="Qu J."/>
            <person name="Jiang H."/>
            <person name="Jhangiani S.N."/>
            <person name="Agravi P."/>
            <person name="Goodspeed R."/>
            <person name="Gross S."/>
            <person name="Mandapat C."/>
            <person name="Jackson L."/>
            <person name="Mathew T."/>
            <person name="Pu L."/>
            <person name="Thornton R."/>
            <person name="Saada N."/>
            <person name="Wilczek-Boney K.B."/>
            <person name="Lee S."/>
            <person name="Kovar C."/>
            <person name="Wu Y."/>
            <person name="Scherer S.E."/>
            <person name="Worley K.C."/>
            <person name="Muzny D.M."/>
            <person name="Gibbs R."/>
        </authorList>
    </citation>
    <scope>NUCLEOTIDE SEQUENCE</scope>
    <source>
        <strain evidence="4">Brora</strain>
    </source>
</reference>
<evidence type="ECO:0000313" key="3">
    <source>
        <dbReference type="EnsemblMetazoa" id="SMAR009541-PA"/>
    </source>
</evidence>
<keyword evidence="4" id="KW-1185">Reference proteome</keyword>
<name>T1J7A3_STRMM</name>
<proteinExistence type="predicted"/>
<dbReference type="EMBL" id="JH431916">
    <property type="status" value="NOT_ANNOTATED_CDS"/>
    <property type="molecule type" value="Genomic_DNA"/>
</dbReference>
<dbReference type="HOGENOM" id="CLU_752995_0_0_1"/>
<keyword evidence="1" id="KW-0812">Transmembrane</keyword>
<evidence type="ECO:0000256" key="2">
    <source>
        <dbReference type="SAM" id="SignalP"/>
    </source>
</evidence>
<keyword evidence="1" id="KW-0472">Membrane</keyword>
<protein>
    <submittedName>
        <fullName evidence="3">Uncharacterized protein</fullName>
    </submittedName>
</protein>
<organism evidence="3 4">
    <name type="scientific">Strigamia maritima</name>
    <name type="common">European centipede</name>
    <name type="synonym">Geophilus maritimus</name>
    <dbReference type="NCBI Taxonomy" id="126957"/>
    <lineage>
        <taxon>Eukaryota</taxon>
        <taxon>Metazoa</taxon>
        <taxon>Ecdysozoa</taxon>
        <taxon>Arthropoda</taxon>
        <taxon>Myriapoda</taxon>
        <taxon>Chilopoda</taxon>
        <taxon>Pleurostigmophora</taxon>
        <taxon>Geophilomorpha</taxon>
        <taxon>Linotaeniidae</taxon>
        <taxon>Strigamia</taxon>
    </lineage>
</organism>
<accession>T1J7A3</accession>
<dbReference type="AlphaFoldDB" id="T1J7A3"/>
<evidence type="ECO:0000256" key="1">
    <source>
        <dbReference type="SAM" id="Phobius"/>
    </source>
</evidence>